<dbReference type="InterPro" id="IPR036388">
    <property type="entry name" value="WH-like_DNA-bd_sf"/>
</dbReference>
<accession>A0A813MKQ4</accession>
<feature type="region of interest" description="Disordered" evidence="8">
    <location>
        <begin position="1"/>
        <end position="72"/>
    </location>
</feature>
<proteinExistence type="predicted"/>
<dbReference type="PRINTS" id="PR00027">
    <property type="entry name" value="PAIREDBOX"/>
</dbReference>
<keyword evidence="6" id="KW-0804">Transcription</keyword>
<sequence length="672" mass="75070">MNGFRLNNINFSEQILNKETPNDEENDLNEDEELNSSLNHEQYTNEYDENYEQNEPEQNEAEYEQETEEYDYNNIEENEYDDNRLMIEDDDPCNNTTNSFTNEDYNGQNENFGQKIQNSSYEENSCSSSSMPGSTANRTSRSRCRKRNANEAETNDENKLKNIQESNVPQGSSSSSVSSTNSKTNGKKMNSTSTASLNQLGGEFINGRPLPAETREKIVQLAEQGVRPCEISRKLQVSHGCVSKILKRYRLFKTTSPGLIGGSKPKVATPNVVKKIQEYKRLNPQIFAWEIRKKLETEGVCSEEKLPSVSSINRIVRSNKRYDQNSEDENADMHKLNENTHLSQIPNTNLINNKSNINKKRVDLALKPNVKKEPSQDVLKNDNGDESADENNNNYNNTNLNNSMDSVKQQNQNQQRHKGNCVCLTCVNKYKYLAANGQNVLNTQLKSDSSPTNFQQYSSTSSSPSDLLLNMSHHDLNDQQCQQASPSSISSNTKRKNLSVDTLAENLAQKRLKQLEQNNFIKKEEKFNINNLLGDQKSQKPLDLSSHQRIVNGKKQNVVSSKSDNLKFSNVKPKNENGNGSSQLLGQPFLPNFNPSLINPAFAALAAAALNPGQNNSTNPINNNNLAAISHLLNNPSLLVAAAAMAAASVTNNSNNSNNSNNHTANSPQSNV</sequence>
<feature type="compositionally biased region" description="Low complexity" evidence="8">
    <location>
        <begin position="118"/>
        <end position="130"/>
    </location>
</feature>
<evidence type="ECO:0000256" key="8">
    <source>
        <dbReference type="SAM" id="MobiDB-lite"/>
    </source>
</evidence>
<evidence type="ECO:0000259" key="9">
    <source>
        <dbReference type="PROSITE" id="PS51057"/>
    </source>
</evidence>
<dbReference type="GO" id="GO:0005634">
    <property type="term" value="C:nucleus"/>
    <property type="evidence" value="ECO:0007669"/>
    <property type="project" value="UniProtKB-SubCell"/>
</dbReference>
<name>A0A813MKQ4_9BILA</name>
<dbReference type="InterPro" id="IPR001523">
    <property type="entry name" value="Paired_dom"/>
</dbReference>
<dbReference type="EMBL" id="CAJNOC010000180">
    <property type="protein sequence ID" value="CAF0723567.1"/>
    <property type="molecule type" value="Genomic_DNA"/>
</dbReference>
<feature type="compositionally biased region" description="Acidic residues" evidence="8">
    <location>
        <begin position="46"/>
        <end position="72"/>
    </location>
</feature>
<evidence type="ECO:0000256" key="4">
    <source>
        <dbReference type="ARBA" id="ARBA00023015"/>
    </source>
</evidence>
<feature type="compositionally biased region" description="Polar residues" evidence="8">
    <location>
        <begin position="1"/>
        <end position="19"/>
    </location>
</feature>
<feature type="compositionally biased region" description="Polar residues" evidence="8">
    <location>
        <begin position="403"/>
        <end position="413"/>
    </location>
</feature>
<protein>
    <recommendedName>
        <fullName evidence="9">Paired domain-containing protein</fullName>
    </recommendedName>
</protein>
<evidence type="ECO:0000256" key="7">
    <source>
        <dbReference type="ARBA" id="ARBA00023242"/>
    </source>
</evidence>
<evidence type="ECO:0000256" key="2">
    <source>
        <dbReference type="ARBA" id="ARBA00022473"/>
    </source>
</evidence>
<dbReference type="PROSITE" id="PS00034">
    <property type="entry name" value="PAIRED_1"/>
    <property type="match status" value="1"/>
</dbReference>
<keyword evidence="5" id="KW-0238">DNA-binding</keyword>
<dbReference type="OrthoDB" id="10533468at2759"/>
<keyword evidence="11" id="KW-1185">Reference proteome</keyword>
<dbReference type="Gene3D" id="1.10.10.10">
    <property type="entry name" value="Winged helix-like DNA-binding domain superfamily/Winged helix DNA-binding domain"/>
    <property type="match status" value="2"/>
</dbReference>
<dbReference type="PROSITE" id="PS51057">
    <property type="entry name" value="PAIRED_2"/>
    <property type="match status" value="1"/>
</dbReference>
<feature type="compositionally biased region" description="Low complexity" evidence="8">
    <location>
        <begin position="35"/>
        <end position="45"/>
    </location>
</feature>
<feature type="compositionally biased region" description="Acidic residues" evidence="8">
    <location>
        <begin position="22"/>
        <end position="34"/>
    </location>
</feature>
<feature type="region of interest" description="Disordered" evidence="8">
    <location>
        <begin position="652"/>
        <end position="672"/>
    </location>
</feature>
<dbReference type="InterPro" id="IPR043565">
    <property type="entry name" value="PAX_fam"/>
</dbReference>
<dbReference type="FunFam" id="1.10.10.10:FF:000003">
    <property type="entry name" value="Paired box protein Pax-6"/>
    <property type="match status" value="1"/>
</dbReference>
<evidence type="ECO:0000313" key="10">
    <source>
        <dbReference type="EMBL" id="CAF0723567.1"/>
    </source>
</evidence>
<reference evidence="10" key="1">
    <citation type="submission" date="2021-02" db="EMBL/GenBank/DDBJ databases">
        <authorList>
            <person name="Nowell W R."/>
        </authorList>
    </citation>
    <scope>NUCLEOTIDE SEQUENCE</scope>
    <source>
        <strain evidence="10">Ploen Becks lab</strain>
    </source>
</reference>
<feature type="region of interest" description="Disordered" evidence="8">
    <location>
        <begin position="446"/>
        <end position="470"/>
    </location>
</feature>
<feature type="compositionally biased region" description="Polar residues" evidence="8">
    <location>
        <begin position="93"/>
        <end position="117"/>
    </location>
</feature>
<dbReference type="Pfam" id="PF00292">
    <property type="entry name" value="PAX"/>
    <property type="match status" value="1"/>
</dbReference>
<dbReference type="InterPro" id="IPR043182">
    <property type="entry name" value="PAIRED_DNA-bd_dom"/>
</dbReference>
<keyword evidence="7" id="KW-0539">Nucleus</keyword>
<dbReference type="SMART" id="SM00351">
    <property type="entry name" value="PAX"/>
    <property type="match status" value="1"/>
</dbReference>
<dbReference type="SUPFAM" id="SSF46689">
    <property type="entry name" value="Homeodomain-like"/>
    <property type="match status" value="1"/>
</dbReference>
<organism evidence="10 11">
    <name type="scientific">Brachionus calyciflorus</name>
    <dbReference type="NCBI Taxonomy" id="104777"/>
    <lineage>
        <taxon>Eukaryota</taxon>
        <taxon>Metazoa</taxon>
        <taxon>Spiralia</taxon>
        <taxon>Gnathifera</taxon>
        <taxon>Rotifera</taxon>
        <taxon>Eurotatoria</taxon>
        <taxon>Monogononta</taxon>
        <taxon>Pseudotrocha</taxon>
        <taxon>Ploima</taxon>
        <taxon>Brachionidae</taxon>
        <taxon>Brachionus</taxon>
    </lineage>
</organism>
<feature type="compositionally biased region" description="Basic and acidic residues" evidence="8">
    <location>
        <begin position="367"/>
        <end position="383"/>
    </location>
</feature>
<keyword evidence="4" id="KW-0805">Transcription regulation</keyword>
<dbReference type="AlphaFoldDB" id="A0A813MKQ4"/>
<dbReference type="GO" id="GO:0000981">
    <property type="term" value="F:DNA-binding transcription factor activity, RNA polymerase II-specific"/>
    <property type="evidence" value="ECO:0007669"/>
    <property type="project" value="TreeGrafter"/>
</dbReference>
<comment type="subcellular location">
    <subcellularLocation>
        <location evidence="1">Nucleus</location>
    </subcellularLocation>
</comment>
<keyword evidence="3" id="KW-0563">Paired box</keyword>
<feature type="region of interest" description="Disordered" evidence="8">
    <location>
        <begin position="367"/>
        <end position="413"/>
    </location>
</feature>
<evidence type="ECO:0000313" key="11">
    <source>
        <dbReference type="Proteomes" id="UP000663879"/>
    </source>
</evidence>
<dbReference type="InterPro" id="IPR009057">
    <property type="entry name" value="Homeodomain-like_sf"/>
</dbReference>
<keyword evidence="2" id="KW-0217">Developmental protein</keyword>
<feature type="compositionally biased region" description="Low complexity" evidence="8">
    <location>
        <begin position="172"/>
        <end position="194"/>
    </location>
</feature>
<comment type="caution">
    <text evidence="10">The sequence shown here is derived from an EMBL/GenBank/DDBJ whole genome shotgun (WGS) entry which is preliminary data.</text>
</comment>
<feature type="domain" description="Paired" evidence="9">
    <location>
        <begin position="193"/>
        <end position="319"/>
    </location>
</feature>
<evidence type="ECO:0000256" key="3">
    <source>
        <dbReference type="ARBA" id="ARBA00022724"/>
    </source>
</evidence>
<dbReference type="PANTHER" id="PTHR45636">
    <property type="entry name" value="PAIRED BOX PROTEIN PAX-6-RELATED-RELATED"/>
    <property type="match status" value="1"/>
</dbReference>
<evidence type="ECO:0000256" key="1">
    <source>
        <dbReference type="ARBA" id="ARBA00004123"/>
    </source>
</evidence>
<feature type="compositionally biased region" description="Polar residues" evidence="8">
    <location>
        <begin position="446"/>
        <end position="457"/>
    </location>
</feature>
<dbReference type="PANTHER" id="PTHR45636:SF52">
    <property type="entry name" value="PAIRED DOMAIN-CONTAINING PROTEIN"/>
    <property type="match status" value="1"/>
</dbReference>
<feature type="region of interest" description="Disordered" evidence="8">
    <location>
        <begin position="86"/>
        <end position="194"/>
    </location>
</feature>
<evidence type="ECO:0000256" key="5">
    <source>
        <dbReference type="ARBA" id="ARBA00023125"/>
    </source>
</evidence>
<feature type="compositionally biased region" description="Low complexity" evidence="8">
    <location>
        <begin position="391"/>
        <end position="402"/>
    </location>
</feature>
<evidence type="ECO:0000256" key="6">
    <source>
        <dbReference type="ARBA" id="ARBA00023163"/>
    </source>
</evidence>
<dbReference type="Proteomes" id="UP000663879">
    <property type="component" value="Unassembled WGS sequence"/>
</dbReference>
<dbReference type="GO" id="GO:0000978">
    <property type="term" value="F:RNA polymerase II cis-regulatory region sequence-specific DNA binding"/>
    <property type="evidence" value="ECO:0007669"/>
    <property type="project" value="TreeGrafter"/>
</dbReference>
<gene>
    <name evidence="10" type="ORF">OXX778_LOCUS2341</name>
</gene>